<dbReference type="Pfam" id="PF01464">
    <property type="entry name" value="SLT"/>
    <property type="match status" value="1"/>
</dbReference>
<dbReference type="EMBL" id="MFBY01000012">
    <property type="protein sequence ID" value="OGE14002.1"/>
    <property type="molecule type" value="Genomic_DNA"/>
</dbReference>
<comment type="caution">
    <text evidence="2">The sequence shown here is derived from an EMBL/GenBank/DDBJ whole genome shotgun (WGS) entry which is preliminary data.</text>
</comment>
<dbReference type="InterPro" id="IPR008258">
    <property type="entry name" value="Transglycosylase_SLT_dom_1"/>
</dbReference>
<dbReference type="Gene3D" id="1.10.530.10">
    <property type="match status" value="1"/>
</dbReference>
<accession>A0A1F5ICB3</accession>
<dbReference type="AlphaFoldDB" id="A0A1F5ICB3"/>
<gene>
    <name evidence="2" type="ORF">A3G14_03710</name>
</gene>
<reference evidence="2 3" key="1">
    <citation type="journal article" date="2016" name="Nat. Commun.">
        <title>Thousands of microbial genomes shed light on interconnected biogeochemical processes in an aquifer system.</title>
        <authorList>
            <person name="Anantharaman K."/>
            <person name="Brown C.T."/>
            <person name="Hug L.A."/>
            <person name="Sharon I."/>
            <person name="Castelle C.J."/>
            <person name="Probst A.J."/>
            <person name="Thomas B.C."/>
            <person name="Singh A."/>
            <person name="Wilkins M.J."/>
            <person name="Karaoz U."/>
            <person name="Brodie E.L."/>
            <person name="Williams K.H."/>
            <person name="Hubbard S.S."/>
            <person name="Banfield J.F."/>
        </authorList>
    </citation>
    <scope>NUCLEOTIDE SEQUENCE [LARGE SCALE GENOMIC DNA]</scope>
</reference>
<dbReference type="SUPFAM" id="SSF53955">
    <property type="entry name" value="Lysozyme-like"/>
    <property type="match status" value="1"/>
</dbReference>
<evidence type="ECO:0000313" key="2">
    <source>
        <dbReference type="EMBL" id="OGE14002.1"/>
    </source>
</evidence>
<evidence type="ECO:0000259" key="1">
    <source>
        <dbReference type="Pfam" id="PF01464"/>
    </source>
</evidence>
<protein>
    <recommendedName>
        <fullName evidence="1">Transglycosylase SLT domain-containing protein</fullName>
    </recommendedName>
</protein>
<name>A0A1F5ICB3_9BACT</name>
<proteinExistence type="predicted"/>
<dbReference type="InterPro" id="IPR023346">
    <property type="entry name" value="Lysozyme-like_dom_sf"/>
</dbReference>
<evidence type="ECO:0000313" key="3">
    <source>
        <dbReference type="Proteomes" id="UP000177300"/>
    </source>
</evidence>
<sequence length="334" mass="36978">MARDTGAETPDPKGFLGRRVTRRGLAEIAAKSMVVGATLVGAHTLGTKADQKSERIGEKVRAVYKGSNRPEVVAGKVAEADVARPQTEFDLVYGGLSGESRRGALAEIFRVQGLMLPNINPHLGRIKQKEELVRKSAREAQVPEDLLLGLVIAESLGDAKAVSYAKAKGLSQMMDPMAQKYNLGISQGDDDERFIPEKILAATAKELKEAFDTRYGDWGLALWEWHAGTGQVFRALRVYFSEKYGEELEDINVVVADETPDAQQKATAEAMRRIVHNKSRIEGRVNMYDLFQNQSIAGMFEGEEWDVTHEYVPRIVASSLIYKANKNLIREDLA</sequence>
<organism evidence="2 3">
    <name type="scientific">Candidatus Curtissbacteria bacterium RIFCSPLOWO2_12_FULL_38_9</name>
    <dbReference type="NCBI Taxonomy" id="1797735"/>
    <lineage>
        <taxon>Bacteria</taxon>
        <taxon>Candidatus Curtissiibacteriota</taxon>
    </lineage>
</organism>
<dbReference type="Proteomes" id="UP000177300">
    <property type="component" value="Unassembled WGS sequence"/>
</dbReference>
<feature type="domain" description="Transglycosylase SLT" evidence="1">
    <location>
        <begin position="132"/>
        <end position="238"/>
    </location>
</feature>